<keyword evidence="8" id="KW-0732">Signal</keyword>
<dbReference type="PROSITE" id="PS51352">
    <property type="entry name" value="THIOREDOXIN_2"/>
    <property type="match status" value="1"/>
</dbReference>
<dbReference type="GO" id="GO:0005788">
    <property type="term" value="C:endoplasmic reticulum lumen"/>
    <property type="evidence" value="ECO:0007669"/>
    <property type="project" value="UniProtKB-SubCell"/>
</dbReference>
<evidence type="ECO:0000256" key="6">
    <source>
        <dbReference type="ARBA" id="ARBA00023284"/>
    </source>
</evidence>
<evidence type="ECO:0000313" key="11">
    <source>
        <dbReference type="Proteomes" id="UP000184383"/>
    </source>
</evidence>
<dbReference type="PANTHER" id="PTHR45815">
    <property type="entry name" value="PROTEIN DISULFIDE-ISOMERASE A6"/>
    <property type="match status" value="1"/>
</dbReference>
<dbReference type="InterPro" id="IPR036249">
    <property type="entry name" value="Thioredoxin-like_sf"/>
</dbReference>
<dbReference type="Pfam" id="PF24541">
    <property type="entry name" value="Thioredox_PDIA6_C"/>
    <property type="match status" value="1"/>
</dbReference>
<feature type="chain" id="PRO_5012047134" description="protein disulfide-isomerase" evidence="8">
    <location>
        <begin position="24"/>
        <end position="457"/>
    </location>
</feature>
<keyword evidence="4" id="KW-1015">Disulfide bond</keyword>
<dbReference type="AlphaFoldDB" id="A0A1L9RXQ3"/>
<dbReference type="VEuPathDB" id="FungiDB:ASPWEDRAFT_389996"/>
<evidence type="ECO:0000256" key="8">
    <source>
        <dbReference type="SAM" id="SignalP"/>
    </source>
</evidence>
<feature type="region of interest" description="Disordered" evidence="7">
    <location>
        <begin position="245"/>
        <end position="306"/>
    </location>
</feature>
<feature type="domain" description="Thioredoxin" evidence="9">
    <location>
        <begin position="12"/>
        <end position="144"/>
    </location>
</feature>
<reference evidence="11" key="1">
    <citation type="journal article" date="2017" name="Genome Biol.">
        <title>Comparative genomics reveals high biological diversity and specific adaptations in the industrially and medically important fungal genus Aspergillus.</title>
        <authorList>
            <person name="de Vries R.P."/>
            <person name="Riley R."/>
            <person name="Wiebenga A."/>
            <person name="Aguilar-Osorio G."/>
            <person name="Amillis S."/>
            <person name="Uchima C.A."/>
            <person name="Anderluh G."/>
            <person name="Asadollahi M."/>
            <person name="Askin M."/>
            <person name="Barry K."/>
            <person name="Battaglia E."/>
            <person name="Bayram O."/>
            <person name="Benocci T."/>
            <person name="Braus-Stromeyer S.A."/>
            <person name="Caldana C."/>
            <person name="Canovas D."/>
            <person name="Cerqueira G.C."/>
            <person name="Chen F."/>
            <person name="Chen W."/>
            <person name="Choi C."/>
            <person name="Clum A."/>
            <person name="Dos Santos R.A."/>
            <person name="Damasio A.R."/>
            <person name="Diallinas G."/>
            <person name="Emri T."/>
            <person name="Fekete E."/>
            <person name="Flipphi M."/>
            <person name="Freyberg S."/>
            <person name="Gallo A."/>
            <person name="Gournas C."/>
            <person name="Habgood R."/>
            <person name="Hainaut M."/>
            <person name="Harispe M.L."/>
            <person name="Henrissat B."/>
            <person name="Hilden K.S."/>
            <person name="Hope R."/>
            <person name="Hossain A."/>
            <person name="Karabika E."/>
            <person name="Karaffa L."/>
            <person name="Karanyi Z."/>
            <person name="Krasevec N."/>
            <person name="Kuo A."/>
            <person name="Kusch H."/>
            <person name="LaButti K."/>
            <person name="Lagendijk E.L."/>
            <person name="Lapidus A."/>
            <person name="Levasseur A."/>
            <person name="Lindquist E."/>
            <person name="Lipzen A."/>
            <person name="Logrieco A.F."/>
            <person name="MacCabe A."/>
            <person name="Maekelae M.R."/>
            <person name="Malavazi I."/>
            <person name="Melin P."/>
            <person name="Meyer V."/>
            <person name="Mielnichuk N."/>
            <person name="Miskei M."/>
            <person name="Molnar A.P."/>
            <person name="Mule G."/>
            <person name="Ngan C.Y."/>
            <person name="Orejas M."/>
            <person name="Orosz E."/>
            <person name="Ouedraogo J.P."/>
            <person name="Overkamp K.M."/>
            <person name="Park H.-S."/>
            <person name="Perrone G."/>
            <person name="Piumi F."/>
            <person name="Punt P.J."/>
            <person name="Ram A.F."/>
            <person name="Ramon A."/>
            <person name="Rauscher S."/>
            <person name="Record E."/>
            <person name="Riano-Pachon D.M."/>
            <person name="Robert V."/>
            <person name="Roehrig J."/>
            <person name="Ruller R."/>
            <person name="Salamov A."/>
            <person name="Salih N.S."/>
            <person name="Samson R.A."/>
            <person name="Sandor E."/>
            <person name="Sanguinetti M."/>
            <person name="Schuetze T."/>
            <person name="Sepcic K."/>
            <person name="Shelest E."/>
            <person name="Sherlock G."/>
            <person name="Sophianopoulou V."/>
            <person name="Squina F.M."/>
            <person name="Sun H."/>
            <person name="Susca A."/>
            <person name="Todd R.B."/>
            <person name="Tsang A."/>
            <person name="Unkles S.E."/>
            <person name="van de Wiele N."/>
            <person name="van Rossen-Uffink D."/>
            <person name="Oliveira J.V."/>
            <person name="Vesth T.C."/>
            <person name="Visser J."/>
            <person name="Yu J.-H."/>
            <person name="Zhou M."/>
            <person name="Andersen M.R."/>
            <person name="Archer D.B."/>
            <person name="Baker S.E."/>
            <person name="Benoit I."/>
            <person name="Brakhage A.A."/>
            <person name="Braus G.H."/>
            <person name="Fischer R."/>
            <person name="Frisvad J.C."/>
            <person name="Goldman G.H."/>
            <person name="Houbraken J."/>
            <person name="Oakley B."/>
            <person name="Pocsi I."/>
            <person name="Scazzocchio C."/>
            <person name="Seiboth B."/>
            <person name="vanKuyk P.A."/>
            <person name="Wortman J."/>
            <person name="Dyer P.S."/>
            <person name="Grigoriev I.V."/>
        </authorList>
    </citation>
    <scope>NUCLEOTIDE SEQUENCE [LARGE SCALE GENOMIC DNA]</scope>
    <source>
        <strain evidence="11">DTO 134E9</strain>
    </source>
</reference>
<dbReference type="Pfam" id="PF00085">
    <property type="entry name" value="Thioredoxin"/>
    <property type="match status" value="1"/>
</dbReference>
<dbReference type="CDD" id="cd02981">
    <property type="entry name" value="PDI_b_family"/>
    <property type="match status" value="1"/>
</dbReference>
<accession>A0A1L9RXQ3</accession>
<keyword evidence="6" id="KW-0676">Redox-active center</keyword>
<feature type="signal peptide" evidence="8">
    <location>
        <begin position="1"/>
        <end position="23"/>
    </location>
</feature>
<name>A0A1L9RXQ3_ASPWE</name>
<comment type="subcellular location">
    <subcellularLocation>
        <location evidence="2">Endoplasmic reticulum lumen</location>
    </subcellularLocation>
</comment>
<dbReference type="GO" id="GO:0034976">
    <property type="term" value="P:response to endoplasmic reticulum stress"/>
    <property type="evidence" value="ECO:0007669"/>
    <property type="project" value="TreeGrafter"/>
</dbReference>
<dbReference type="InterPro" id="IPR041269">
    <property type="entry name" value="QSOX_Trx1"/>
</dbReference>
<evidence type="ECO:0000256" key="4">
    <source>
        <dbReference type="ARBA" id="ARBA00023157"/>
    </source>
</evidence>
<dbReference type="PROSITE" id="PS00194">
    <property type="entry name" value="THIOREDOXIN_1"/>
    <property type="match status" value="1"/>
</dbReference>
<evidence type="ECO:0000313" key="10">
    <source>
        <dbReference type="EMBL" id="OJJ39731.1"/>
    </source>
</evidence>
<keyword evidence="11" id="KW-1185">Reference proteome</keyword>
<keyword evidence="5" id="KW-0413">Isomerase</keyword>
<dbReference type="InterPro" id="IPR017937">
    <property type="entry name" value="Thioredoxin_CS"/>
</dbReference>
<evidence type="ECO:0000259" key="9">
    <source>
        <dbReference type="PROSITE" id="PS51352"/>
    </source>
</evidence>
<evidence type="ECO:0000256" key="3">
    <source>
        <dbReference type="ARBA" id="ARBA00012723"/>
    </source>
</evidence>
<dbReference type="PANTHER" id="PTHR45815:SF3">
    <property type="entry name" value="PROTEIN DISULFIDE-ISOMERASE A6"/>
    <property type="match status" value="1"/>
</dbReference>
<proteinExistence type="predicted"/>
<feature type="compositionally biased region" description="Low complexity" evidence="7">
    <location>
        <begin position="264"/>
        <end position="277"/>
    </location>
</feature>
<evidence type="ECO:0000256" key="5">
    <source>
        <dbReference type="ARBA" id="ARBA00023235"/>
    </source>
</evidence>
<dbReference type="InterPro" id="IPR013766">
    <property type="entry name" value="Thioredoxin_domain"/>
</dbReference>
<dbReference type="EMBL" id="KV878210">
    <property type="protein sequence ID" value="OJJ39731.1"/>
    <property type="molecule type" value="Genomic_DNA"/>
</dbReference>
<evidence type="ECO:0000256" key="1">
    <source>
        <dbReference type="ARBA" id="ARBA00001182"/>
    </source>
</evidence>
<comment type="catalytic activity">
    <reaction evidence="1">
        <text>Catalyzes the rearrangement of -S-S- bonds in proteins.</text>
        <dbReference type="EC" id="5.3.4.1"/>
    </reaction>
</comment>
<dbReference type="OrthoDB" id="10264505at2759"/>
<dbReference type="InterPro" id="IPR057305">
    <property type="entry name" value="Thioredox_PDIA6_C"/>
</dbReference>
<dbReference type="RefSeq" id="XP_040693407.1">
    <property type="nucleotide sequence ID" value="XM_040835011.1"/>
</dbReference>
<dbReference type="PRINTS" id="PR00421">
    <property type="entry name" value="THIOREDOXIN"/>
</dbReference>
<sequence>MMMQPSSAFLLVASLLAALPVNADGIYTKKSPVLQVTQKNYDQLIANSNHTSIVEFYAPWCGHCQNLKPAYEKAATSLDGLAKVAAVNCDEDENKPLCGRMGVQGFPTLKIVVPSKKPGSPRVEDYHGARSAKAIVDGVMGKIPNHVKRVTDKDLDQWLSQDKETPRALLFTEKGTTSALLRSLAIDFLGSVKVGQIRNKESEAVEKFGITEFPSLVLLPGGEKEPIVYDGEFKKNAIIEFLGQVATPNPDPAPVKPKAKSSKSSKASKPSSTAPAADDAEEAKSTESPQDDVKESKRAQAPPIDTLSTIEALETACLAPKSSTCVLALLPESKEADAEQPEPVKEALTSMSDIVHKYSQRQHKLFPFYSVPTTNSGAKTLRTKLGVSEDGESIEIIALNGRRGWWRRYEAVDGKFGVDAVEAWVDAIRLGEGAKNKLPEGVVATKEEKEGSGHDEL</sequence>
<organism evidence="10 11">
    <name type="scientific">Aspergillus wentii DTO 134E9</name>
    <dbReference type="NCBI Taxonomy" id="1073089"/>
    <lineage>
        <taxon>Eukaryota</taxon>
        <taxon>Fungi</taxon>
        <taxon>Dikarya</taxon>
        <taxon>Ascomycota</taxon>
        <taxon>Pezizomycotina</taxon>
        <taxon>Eurotiomycetes</taxon>
        <taxon>Eurotiomycetidae</taxon>
        <taxon>Eurotiales</taxon>
        <taxon>Aspergillaceae</taxon>
        <taxon>Aspergillus</taxon>
        <taxon>Aspergillus subgen. Cremei</taxon>
    </lineage>
</organism>
<dbReference type="EC" id="5.3.4.1" evidence="3"/>
<dbReference type="GeneID" id="63750859"/>
<gene>
    <name evidence="10" type="ORF">ASPWEDRAFT_389996</name>
</gene>
<dbReference type="SUPFAM" id="SSF52833">
    <property type="entry name" value="Thioredoxin-like"/>
    <property type="match status" value="2"/>
</dbReference>
<dbReference type="GO" id="GO:0003756">
    <property type="term" value="F:protein disulfide isomerase activity"/>
    <property type="evidence" value="ECO:0007669"/>
    <property type="project" value="UniProtKB-EC"/>
</dbReference>
<dbReference type="Pfam" id="PF18108">
    <property type="entry name" value="QSOX_Trx1"/>
    <property type="match status" value="1"/>
</dbReference>
<protein>
    <recommendedName>
        <fullName evidence="3">protein disulfide-isomerase</fullName>
        <ecNumber evidence="3">5.3.4.1</ecNumber>
    </recommendedName>
</protein>
<dbReference type="GO" id="GO:0015035">
    <property type="term" value="F:protein-disulfide reductase activity"/>
    <property type="evidence" value="ECO:0007669"/>
    <property type="project" value="TreeGrafter"/>
</dbReference>
<dbReference type="Gene3D" id="3.40.30.10">
    <property type="entry name" value="Glutaredoxin"/>
    <property type="match status" value="2"/>
</dbReference>
<dbReference type="STRING" id="1073089.A0A1L9RXQ3"/>
<evidence type="ECO:0000256" key="2">
    <source>
        <dbReference type="ARBA" id="ARBA00004319"/>
    </source>
</evidence>
<evidence type="ECO:0000256" key="7">
    <source>
        <dbReference type="SAM" id="MobiDB-lite"/>
    </source>
</evidence>
<dbReference type="Proteomes" id="UP000184383">
    <property type="component" value="Unassembled WGS sequence"/>
</dbReference>
<dbReference type="CDD" id="cd03002">
    <property type="entry name" value="PDI_a_MPD1_like"/>
    <property type="match status" value="1"/>
</dbReference>